<dbReference type="STRING" id="560819.SAMN05428998_106165"/>
<dbReference type="PRINTS" id="PR00111">
    <property type="entry name" value="ABHYDROLASE"/>
</dbReference>
<organism evidence="2 3">
    <name type="scientific">Tistlia consotensis USBA 355</name>
    <dbReference type="NCBI Taxonomy" id="560819"/>
    <lineage>
        <taxon>Bacteria</taxon>
        <taxon>Pseudomonadati</taxon>
        <taxon>Pseudomonadota</taxon>
        <taxon>Alphaproteobacteria</taxon>
        <taxon>Rhodospirillales</taxon>
        <taxon>Rhodovibrionaceae</taxon>
        <taxon>Tistlia</taxon>
    </lineage>
</organism>
<dbReference type="InterPro" id="IPR050266">
    <property type="entry name" value="AB_hydrolase_sf"/>
</dbReference>
<dbReference type="InterPro" id="IPR000073">
    <property type="entry name" value="AB_hydrolase_1"/>
</dbReference>
<dbReference type="EMBL" id="FWZX01000006">
    <property type="protein sequence ID" value="SMF18453.1"/>
    <property type="molecule type" value="Genomic_DNA"/>
</dbReference>
<name>A0A1Y6BM83_9PROT</name>
<evidence type="ECO:0000259" key="1">
    <source>
        <dbReference type="Pfam" id="PF12697"/>
    </source>
</evidence>
<dbReference type="AlphaFoldDB" id="A0A1Y6BM83"/>
<dbReference type="Pfam" id="PF12697">
    <property type="entry name" value="Abhydrolase_6"/>
    <property type="match status" value="1"/>
</dbReference>
<keyword evidence="3" id="KW-1185">Reference proteome</keyword>
<dbReference type="RefSeq" id="WP_159460178.1">
    <property type="nucleotide sequence ID" value="NZ_FWZX01000006.1"/>
</dbReference>
<evidence type="ECO:0000313" key="2">
    <source>
        <dbReference type="EMBL" id="SMF18453.1"/>
    </source>
</evidence>
<gene>
    <name evidence="2" type="ORF">SAMN05428998_106165</name>
</gene>
<proteinExistence type="predicted"/>
<dbReference type="InterPro" id="IPR029058">
    <property type="entry name" value="AB_hydrolase_fold"/>
</dbReference>
<sequence length="292" mass="31843">MAGELERRFSAQDGTSLFYRDWPGPGGAAGRTPLLCLAGLSRNSRDFRFLAERECRRRRVVALDYRGRGRSEPARDWHSYNPWTYLGDIGQLLAVAGLQRVCVVGTSLGGFLAIGLGVTNPAALAGVVLNDAGPGIALGTLAKLLDYIGHDDPQPDVAAATAHLQALFGREIGFRDEATWRQFAENSYRPGDDGLLHVDWDTRIVEPMKRRGALPDLWALWRGLARIPTLAIRGGASPLLSAEAFRSMGEGHTCLTRLEVAGLGHAPSLEEPEVLDAMEVFLAELDRREGFI</sequence>
<dbReference type="PANTHER" id="PTHR43798">
    <property type="entry name" value="MONOACYLGLYCEROL LIPASE"/>
    <property type="match status" value="1"/>
</dbReference>
<dbReference type="GO" id="GO:0016020">
    <property type="term" value="C:membrane"/>
    <property type="evidence" value="ECO:0007669"/>
    <property type="project" value="TreeGrafter"/>
</dbReference>
<dbReference type="Proteomes" id="UP000192917">
    <property type="component" value="Unassembled WGS sequence"/>
</dbReference>
<feature type="domain" description="AB hydrolase-1" evidence="1">
    <location>
        <begin position="34"/>
        <end position="275"/>
    </location>
</feature>
<accession>A0A1Y6BM83</accession>
<protein>
    <submittedName>
        <fullName evidence="2">Pimeloyl-ACP methyl ester carboxylesterase</fullName>
    </submittedName>
</protein>
<reference evidence="2 3" key="1">
    <citation type="submission" date="2017-04" db="EMBL/GenBank/DDBJ databases">
        <authorList>
            <person name="Afonso C.L."/>
            <person name="Miller P.J."/>
            <person name="Scott M.A."/>
            <person name="Spackman E."/>
            <person name="Goraichik I."/>
            <person name="Dimitrov K.M."/>
            <person name="Suarez D.L."/>
            <person name="Swayne D.E."/>
        </authorList>
    </citation>
    <scope>NUCLEOTIDE SEQUENCE [LARGE SCALE GENOMIC DNA]</scope>
    <source>
        <strain evidence="2 3">USBA 355</strain>
    </source>
</reference>
<dbReference type="SUPFAM" id="SSF53474">
    <property type="entry name" value="alpha/beta-Hydrolases"/>
    <property type="match status" value="1"/>
</dbReference>
<dbReference type="PANTHER" id="PTHR43798:SF33">
    <property type="entry name" value="HYDROLASE, PUTATIVE (AFU_ORTHOLOGUE AFUA_2G14860)-RELATED"/>
    <property type="match status" value="1"/>
</dbReference>
<evidence type="ECO:0000313" key="3">
    <source>
        <dbReference type="Proteomes" id="UP000192917"/>
    </source>
</evidence>
<dbReference type="Gene3D" id="3.40.50.1820">
    <property type="entry name" value="alpha/beta hydrolase"/>
    <property type="match status" value="1"/>
</dbReference>